<dbReference type="EMBL" id="QEKW01000029">
    <property type="protein sequence ID" value="PVY96532.1"/>
    <property type="molecule type" value="Genomic_DNA"/>
</dbReference>
<accession>A0A2U1E9H4</accession>
<gene>
    <name evidence="1" type="ORF">C8D89_12927</name>
</gene>
<keyword evidence="1" id="KW-0238">DNA-binding</keyword>
<dbReference type="OrthoDB" id="9148135at2"/>
<dbReference type="PANTHER" id="PTHR38479:SF2">
    <property type="entry name" value="WINGED HELIX DNA-BINDING DOMAIN-CONTAINING PROTEIN"/>
    <property type="match status" value="1"/>
</dbReference>
<dbReference type="GO" id="GO:0003677">
    <property type="term" value="F:DNA binding"/>
    <property type="evidence" value="ECO:0007669"/>
    <property type="project" value="UniProtKB-KW"/>
</dbReference>
<keyword evidence="2" id="KW-1185">Reference proteome</keyword>
<dbReference type="RefSeq" id="WP_116711332.1">
    <property type="nucleotide sequence ID" value="NZ_QEKW01000029.1"/>
</dbReference>
<sequence>MTPAVPPAQVRAFRLRRQGVVDRDGAGPVDVARRLVGVQAQVPSAAAQAVAARTAGGTADDGTVEAALAAGTLLRTWSVRGTLHLLAADQAPAVLALLAAARTWDKGAWQREFATAAQMSALAAAAAEVLADAVLTREELTSALVAHTRDAGLAEALGSGWGALLKPLAWQGLLCHGPPAGSRVTFTSPGVLVPGWPGLPDPDEAARTVVPAFLAAHGPATATAFDAWLLRGGTPKARLRRWFADLRDAGSLTEVTVDGEVRYARTVDLDDLTDLAGASPPGLRLLGPFDPYVLGAGTADPDLVPPEHRRAVSRAAGWIAPVVLDAGRAVGTWSAEEDRLVVTPFADPVPSAALEGERAVWSRVLGRPLTLPA</sequence>
<comment type="caution">
    <text evidence="1">The sequence shown here is derived from an EMBL/GenBank/DDBJ whole genome shotgun (WGS) entry which is preliminary data.</text>
</comment>
<dbReference type="Pfam" id="PF06224">
    <property type="entry name" value="AlkZ-like"/>
    <property type="match status" value="1"/>
</dbReference>
<name>A0A2U1E9H4_9PSEU</name>
<dbReference type="AlphaFoldDB" id="A0A2U1E9H4"/>
<dbReference type="InterPro" id="IPR009351">
    <property type="entry name" value="AlkZ-like"/>
</dbReference>
<proteinExistence type="predicted"/>
<evidence type="ECO:0000313" key="2">
    <source>
        <dbReference type="Proteomes" id="UP000245639"/>
    </source>
</evidence>
<evidence type="ECO:0000313" key="1">
    <source>
        <dbReference type="EMBL" id="PVY96532.1"/>
    </source>
</evidence>
<dbReference type="PANTHER" id="PTHR38479">
    <property type="entry name" value="LMO0824 PROTEIN"/>
    <property type="match status" value="1"/>
</dbReference>
<protein>
    <submittedName>
        <fullName evidence="1">Winged helix DNA-binding protein</fullName>
    </submittedName>
</protein>
<dbReference type="Proteomes" id="UP000245639">
    <property type="component" value="Unassembled WGS sequence"/>
</dbReference>
<organism evidence="1 2">
    <name type="scientific">Actinomycetospora cinnamomea</name>
    <dbReference type="NCBI Taxonomy" id="663609"/>
    <lineage>
        <taxon>Bacteria</taxon>
        <taxon>Bacillati</taxon>
        <taxon>Actinomycetota</taxon>
        <taxon>Actinomycetes</taxon>
        <taxon>Pseudonocardiales</taxon>
        <taxon>Pseudonocardiaceae</taxon>
        <taxon>Actinomycetospora</taxon>
    </lineage>
</organism>
<reference evidence="1 2" key="1">
    <citation type="submission" date="2018-04" db="EMBL/GenBank/DDBJ databases">
        <title>Genomic Encyclopedia of Type Strains, Phase IV (KMG-IV): sequencing the most valuable type-strain genomes for metagenomic binning, comparative biology and taxonomic classification.</title>
        <authorList>
            <person name="Goeker M."/>
        </authorList>
    </citation>
    <scope>NUCLEOTIDE SEQUENCE [LARGE SCALE GENOMIC DNA]</scope>
    <source>
        <strain evidence="1 2">DSM 45771</strain>
    </source>
</reference>